<evidence type="ECO:0000259" key="2">
    <source>
        <dbReference type="PROSITE" id="PS50878"/>
    </source>
</evidence>
<dbReference type="Pfam" id="PF03372">
    <property type="entry name" value="Exo_endo_phos"/>
    <property type="match status" value="1"/>
</dbReference>
<dbReference type="PROSITE" id="PS50878">
    <property type="entry name" value="RT_POL"/>
    <property type="match status" value="1"/>
</dbReference>
<feature type="region of interest" description="Disordered" evidence="1">
    <location>
        <begin position="1"/>
        <end position="34"/>
    </location>
</feature>
<dbReference type="InterPro" id="IPR036397">
    <property type="entry name" value="RNaseH_sf"/>
</dbReference>
<protein>
    <recommendedName>
        <fullName evidence="2">Reverse transcriptase domain-containing protein</fullName>
    </recommendedName>
</protein>
<dbReference type="InterPro" id="IPR000477">
    <property type="entry name" value="RT_dom"/>
</dbReference>
<dbReference type="SUPFAM" id="SSF53098">
    <property type="entry name" value="Ribonuclease H-like"/>
    <property type="match status" value="1"/>
</dbReference>
<dbReference type="InterPro" id="IPR002156">
    <property type="entry name" value="RNaseH_domain"/>
</dbReference>
<dbReference type="Gene3D" id="3.60.10.10">
    <property type="entry name" value="Endonuclease/exonuclease/phosphatase"/>
    <property type="match status" value="1"/>
</dbReference>
<evidence type="ECO:0000256" key="1">
    <source>
        <dbReference type="SAM" id="MobiDB-lite"/>
    </source>
</evidence>
<sequence>MLSNYNTKRRSTRASSYPRIHQRRSTRASPSSRVELSNVATGLGLENGGGKFSIGRGGGPYQAPSLPMRVLSWNCRGLARPPAMQALVAWVRRYKVDCVFLMETKLGADQMETTCRAPNFDFGEFIPSCGRSGGFGLLWNIQAGITSVAKLHSGFECKVWDPDEALFWSLFAIYGTPYDDEKLVFWENLSSRINQILDPWALVGDLNVIAAKEVDSGCSKDEDEVEKEIVDLWEKWELVWRQRSREIWLSHGNRNSKFLQSSTLVRRKRNFIWSLKDDHGSLVFREREKGDILIKYFKSLFTSSDPCIPQDLQGLISGEITASENEVLMSIPTHEEITHHVFQMHPLKSPGPDGFSRCFFRKCWNSIGPEITSCIQTIFRSGSLPPLLNHTFICLIPKCENPDSVDKFQPIALCNFVYKVVTRIIAHRLRPLLDRLVSPLQSAFVPGRWIAESSLLTQELVHTIKSKKGKGGLMAIKIDMNKAYDRLEWKFIEKVLQVFGFHSHFITLIMKCITTISYSILLNGRPLKKFLPQRGIRQGDPMSPFLFILCNEVFSRLIARDQSLGKVNGIRIARNAPAISHLMFADDTILFYRANVEEAESLQNCMETYGSWSGQQCSKHKSGILFSGSCTNDSRRQIMEKLGVGLVKGNEKHLGNPFLFSRSKRKDFQFLKTNLCNRLEGWRMKTLSTIGRMVTIKSVAMAMPLYTMSSCKIPITSCQELDDIVRKFWCKGNLDSSWFLATKTWDVLCQPKGCGGLGFRRFSDMNNAFATLVWKGILEARKLICEGACTMLANGEDTNIWWQPWIPWLDYSKFREIIEIAWAKASSLCRVADLMFRRSRTWDRGFLNFVFGSEMGDRISSIQINAYAEKDLIIWKDSEVGAFSSMMLWRAVAGALPTSDKYGKTHTNDCLFCSSDNESPLHIFVRCPMAKALCFGGPFPLRSELTPGATLSEVICSILPLLEGSLKLPFLIWMTSAFETIWLWRNRIRYGRIMKISVDEMLNNALNRFVEMSDIHKPSSEQMLTISNSLPVSGVVSKVILADGSFKDGNFGATIVAIDDVNKQWLIRTIAGRLDCSIAAELKAVHLALLWAKEKQWEDMCIFSDSQVVVKSLLKGISPSWKCWTLFSSVLELKNSLVNCSCAFVSCDVISFVDLLAKDAEPLNCQGEGFPLWIP</sequence>
<organism evidence="3 4">
    <name type="scientific">Cannabis sativa</name>
    <name type="common">Hemp</name>
    <name type="synonym">Marijuana</name>
    <dbReference type="NCBI Taxonomy" id="3483"/>
    <lineage>
        <taxon>Eukaryota</taxon>
        <taxon>Viridiplantae</taxon>
        <taxon>Streptophyta</taxon>
        <taxon>Embryophyta</taxon>
        <taxon>Tracheophyta</taxon>
        <taxon>Spermatophyta</taxon>
        <taxon>Magnoliopsida</taxon>
        <taxon>eudicotyledons</taxon>
        <taxon>Gunneridae</taxon>
        <taxon>Pentapetalae</taxon>
        <taxon>rosids</taxon>
        <taxon>fabids</taxon>
        <taxon>Rosales</taxon>
        <taxon>Cannabaceae</taxon>
        <taxon>Cannabis</taxon>
    </lineage>
</organism>
<dbReference type="InterPro" id="IPR044730">
    <property type="entry name" value="RNase_H-like_dom_plant"/>
</dbReference>
<dbReference type="SUPFAM" id="SSF56672">
    <property type="entry name" value="DNA/RNA polymerases"/>
    <property type="match status" value="1"/>
</dbReference>
<reference evidence="3" key="1">
    <citation type="submission" date="2018-11" db="EMBL/GenBank/DDBJ databases">
        <authorList>
            <person name="Grassa J C."/>
        </authorList>
    </citation>
    <scope>NUCLEOTIDE SEQUENCE [LARGE SCALE GENOMIC DNA]</scope>
</reference>
<name>A0A803PQY8_CANSA</name>
<dbReference type="Pfam" id="PF13456">
    <property type="entry name" value="RVT_3"/>
    <property type="match status" value="1"/>
</dbReference>
<dbReference type="PANTHER" id="PTHR33116:SF86">
    <property type="entry name" value="REVERSE TRANSCRIPTASE DOMAIN-CONTAINING PROTEIN"/>
    <property type="match status" value="1"/>
</dbReference>
<feature type="domain" description="Reverse transcriptase" evidence="2">
    <location>
        <begin position="377"/>
        <end position="646"/>
    </location>
</feature>
<dbReference type="InterPro" id="IPR043502">
    <property type="entry name" value="DNA/RNA_pol_sf"/>
</dbReference>
<dbReference type="InterPro" id="IPR005135">
    <property type="entry name" value="Endo/exonuclease/phosphatase"/>
</dbReference>
<dbReference type="Gene3D" id="3.30.420.10">
    <property type="entry name" value="Ribonuclease H-like superfamily/Ribonuclease H"/>
    <property type="match status" value="1"/>
</dbReference>
<dbReference type="InterPro" id="IPR012337">
    <property type="entry name" value="RNaseH-like_sf"/>
</dbReference>
<dbReference type="GO" id="GO:0003676">
    <property type="term" value="F:nucleic acid binding"/>
    <property type="evidence" value="ECO:0007669"/>
    <property type="project" value="InterPro"/>
</dbReference>
<proteinExistence type="predicted"/>
<accession>A0A803PQY8</accession>
<dbReference type="InterPro" id="IPR036691">
    <property type="entry name" value="Endo/exonu/phosph_ase_sf"/>
</dbReference>
<dbReference type="Pfam" id="PF13966">
    <property type="entry name" value="zf-RVT"/>
    <property type="match status" value="1"/>
</dbReference>
<evidence type="ECO:0000313" key="4">
    <source>
        <dbReference type="Proteomes" id="UP000596661"/>
    </source>
</evidence>
<dbReference type="CDD" id="cd01650">
    <property type="entry name" value="RT_nLTR_like"/>
    <property type="match status" value="1"/>
</dbReference>
<dbReference type="AlphaFoldDB" id="A0A803PQY8"/>
<dbReference type="SUPFAM" id="SSF56219">
    <property type="entry name" value="DNase I-like"/>
    <property type="match status" value="1"/>
</dbReference>
<dbReference type="PANTHER" id="PTHR33116">
    <property type="entry name" value="REVERSE TRANSCRIPTASE ZINC-BINDING DOMAIN-CONTAINING PROTEIN-RELATED-RELATED"/>
    <property type="match status" value="1"/>
</dbReference>
<evidence type="ECO:0000313" key="3">
    <source>
        <dbReference type="EnsemblPlants" id="cds.evm.model.05.571"/>
    </source>
</evidence>
<dbReference type="Proteomes" id="UP000596661">
    <property type="component" value="Chromosome 5"/>
</dbReference>
<keyword evidence="4" id="KW-1185">Reference proteome</keyword>
<reference evidence="3" key="2">
    <citation type="submission" date="2021-03" db="UniProtKB">
        <authorList>
            <consortium name="EnsemblPlants"/>
        </authorList>
    </citation>
    <scope>IDENTIFICATION</scope>
</reference>
<dbReference type="Gramene" id="evm.model.05.571">
    <property type="protein sequence ID" value="cds.evm.model.05.571"/>
    <property type="gene ID" value="evm.TU.05.571"/>
</dbReference>
<dbReference type="InterPro" id="IPR026960">
    <property type="entry name" value="RVT-Znf"/>
</dbReference>
<dbReference type="EnsemblPlants" id="evm.model.05.571">
    <property type="protein sequence ID" value="cds.evm.model.05.571"/>
    <property type="gene ID" value="evm.TU.05.571"/>
</dbReference>
<dbReference type="CDD" id="cd06222">
    <property type="entry name" value="RNase_H_like"/>
    <property type="match status" value="1"/>
</dbReference>
<dbReference type="Pfam" id="PF00078">
    <property type="entry name" value="RVT_1"/>
    <property type="match status" value="1"/>
</dbReference>
<dbReference type="EMBL" id="UZAU01000430">
    <property type="status" value="NOT_ANNOTATED_CDS"/>
    <property type="molecule type" value="Genomic_DNA"/>
</dbReference>
<dbReference type="GO" id="GO:0004523">
    <property type="term" value="F:RNA-DNA hybrid ribonuclease activity"/>
    <property type="evidence" value="ECO:0007669"/>
    <property type="project" value="InterPro"/>
</dbReference>